<name>A0A7J9RQR0_SULOH</name>
<evidence type="ECO:0000313" key="2">
    <source>
        <dbReference type="Proteomes" id="UP000582213"/>
    </source>
</evidence>
<reference evidence="1 2" key="1">
    <citation type="submission" date="2020-08" db="EMBL/GenBank/DDBJ databases">
        <title>Genomic Encyclopedia of Type Strains, Phase IV (KMG-IV): sequencing the most valuable type-strain genomes for metagenomic binning, comparative biology and taxonomic classification.</title>
        <authorList>
            <person name="Goeker M."/>
        </authorList>
    </citation>
    <scope>NUCLEOTIDE SEQUENCE [LARGE SCALE GENOMIC DNA]</scope>
    <source>
        <strain evidence="1 2">DSM 12421</strain>
    </source>
</reference>
<gene>
    <name evidence="1" type="ORF">HNQ62_000228</name>
</gene>
<sequence>MPWKLKCRNCGTEWTINISFDISKQPAIYQYCRVCKRNTFNDILGYYE</sequence>
<dbReference type="OrthoDB" id="17225at2157"/>
<comment type="caution">
    <text evidence="1">The sequence shown here is derived from an EMBL/GenBank/DDBJ whole genome shotgun (WGS) entry which is preliminary data.</text>
</comment>
<dbReference type="EMBL" id="JACHFY010000001">
    <property type="protein sequence ID" value="MBB5252510.1"/>
    <property type="molecule type" value="Genomic_DNA"/>
</dbReference>
<proteinExistence type="predicted"/>
<dbReference type="AlphaFoldDB" id="A0A7J9RQR0"/>
<dbReference type="GeneID" id="54123212"/>
<organism evidence="1 2">
    <name type="scientific">Sulfurisphaera ohwakuensis</name>
    <dbReference type="NCBI Taxonomy" id="69656"/>
    <lineage>
        <taxon>Archaea</taxon>
        <taxon>Thermoproteota</taxon>
        <taxon>Thermoprotei</taxon>
        <taxon>Sulfolobales</taxon>
        <taxon>Sulfolobaceae</taxon>
        <taxon>Sulfurisphaera</taxon>
    </lineage>
</organism>
<evidence type="ECO:0000313" key="1">
    <source>
        <dbReference type="EMBL" id="MBB5252510.1"/>
    </source>
</evidence>
<protein>
    <submittedName>
        <fullName evidence="1">Uncharacterized protein</fullName>
    </submittedName>
</protein>
<accession>A0A7J9RQR0</accession>
<dbReference type="Proteomes" id="UP000582213">
    <property type="component" value="Unassembled WGS sequence"/>
</dbReference>
<dbReference type="RefSeq" id="WP_168065283.1">
    <property type="nucleotide sequence ID" value="NZ_AP031374.1"/>
</dbReference>